<keyword evidence="2" id="KW-1185">Reference proteome</keyword>
<comment type="caution">
    <text evidence="1">The sequence shown here is derived from an EMBL/GenBank/DDBJ whole genome shotgun (WGS) entry which is preliminary data.</text>
</comment>
<accession>A0A834TW66</accession>
<sequence>MKTFRKKFLPKLGNTSNEAEVEIQVQTRKVSARTTIECVTFKMEEKLRK</sequence>
<organism evidence="1 2">
    <name type="scientific">Senna tora</name>
    <dbReference type="NCBI Taxonomy" id="362788"/>
    <lineage>
        <taxon>Eukaryota</taxon>
        <taxon>Viridiplantae</taxon>
        <taxon>Streptophyta</taxon>
        <taxon>Embryophyta</taxon>
        <taxon>Tracheophyta</taxon>
        <taxon>Spermatophyta</taxon>
        <taxon>Magnoliopsida</taxon>
        <taxon>eudicotyledons</taxon>
        <taxon>Gunneridae</taxon>
        <taxon>Pentapetalae</taxon>
        <taxon>rosids</taxon>
        <taxon>fabids</taxon>
        <taxon>Fabales</taxon>
        <taxon>Fabaceae</taxon>
        <taxon>Caesalpinioideae</taxon>
        <taxon>Cassia clade</taxon>
        <taxon>Senna</taxon>
    </lineage>
</organism>
<evidence type="ECO:0000313" key="2">
    <source>
        <dbReference type="Proteomes" id="UP000634136"/>
    </source>
</evidence>
<reference evidence="1" key="1">
    <citation type="submission" date="2020-09" db="EMBL/GenBank/DDBJ databases">
        <title>Genome-Enabled Discovery of Anthraquinone Biosynthesis in Senna tora.</title>
        <authorList>
            <person name="Kang S.-H."/>
            <person name="Pandey R.P."/>
            <person name="Lee C.-M."/>
            <person name="Sim J.-S."/>
            <person name="Jeong J.-T."/>
            <person name="Choi B.-S."/>
            <person name="Jung M."/>
            <person name="Ginzburg D."/>
            <person name="Zhao K."/>
            <person name="Won S.Y."/>
            <person name="Oh T.-J."/>
            <person name="Yu Y."/>
            <person name="Kim N.-H."/>
            <person name="Lee O.R."/>
            <person name="Lee T.-H."/>
            <person name="Bashyal P."/>
            <person name="Kim T.-S."/>
            <person name="Lee W.-H."/>
            <person name="Kawkins C."/>
            <person name="Kim C.-K."/>
            <person name="Kim J.S."/>
            <person name="Ahn B.O."/>
            <person name="Rhee S.Y."/>
            <person name="Sohng J.K."/>
        </authorList>
    </citation>
    <scope>NUCLEOTIDE SEQUENCE</scope>
    <source>
        <tissue evidence="1">Leaf</tissue>
    </source>
</reference>
<evidence type="ECO:0000313" key="1">
    <source>
        <dbReference type="EMBL" id="KAF7828447.1"/>
    </source>
</evidence>
<name>A0A834TW66_9FABA</name>
<proteinExistence type="predicted"/>
<dbReference type="Proteomes" id="UP000634136">
    <property type="component" value="Unassembled WGS sequence"/>
</dbReference>
<dbReference type="EMBL" id="JAAIUW010000006">
    <property type="protein sequence ID" value="KAF7828447.1"/>
    <property type="molecule type" value="Genomic_DNA"/>
</dbReference>
<protein>
    <submittedName>
        <fullName evidence="1">Uncharacterized protein</fullName>
    </submittedName>
</protein>
<dbReference type="AlphaFoldDB" id="A0A834TW66"/>
<gene>
    <name evidence="1" type="ORF">G2W53_019611</name>
</gene>